<protein>
    <submittedName>
        <fullName evidence="2">Uncharacterized protein</fullName>
    </submittedName>
</protein>
<dbReference type="Gene3D" id="2.60.20.10">
    <property type="entry name" value="Crystallins"/>
    <property type="match status" value="1"/>
</dbReference>
<dbReference type="WBParaSite" id="ACRNAN_Path_1099.g4223.t1">
    <property type="protein sequence ID" value="ACRNAN_Path_1099.g4223.t1"/>
    <property type="gene ID" value="ACRNAN_Path_1099.g4223"/>
</dbReference>
<organism evidence="1 2">
    <name type="scientific">Acrobeloides nanus</name>
    <dbReference type="NCBI Taxonomy" id="290746"/>
    <lineage>
        <taxon>Eukaryota</taxon>
        <taxon>Metazoa</taxon>
        <taxon>Ecdysozoa</taxon>
        <taxon>Nematoda</taxon>
        <taxon>Chromadorea</taxon>
        <taxon>Rhabditida</taxon>
        <taxon>Tylenchina</taxon>
        <taxon>Cephalobomorpha</taxon>
        <taxon>Cephaloboidea</taxon>
        <taxon>Cephalobidae</taxon>
        <taxon>Acrobeloides</taxon>
    </lineage>
</organism>
<evidence type="ECO:0000313" key="2">
    <source>
        <dbReference type="WBParaSite" id="ACRNAN_Path_1099.g4223.t1"/>
    </source>
</evidence>
<dbReference type="AlphaFoldDB" id="A0A914BVH8"/>
<evidence type="ECO:0000313" key="1">
    <source>
        <dbReference type="Proteomes" id="UP000887540"/>
    </source>
</evidence>
<keyword evidence="1" id="KW-1185">Reference proteome</keyword>
<name>A0A914BVH8_9BILA</name>
<reference evidence="2" key="1">
    <citation type="submission" date="2022-11" db="UniProtKB">
        <authorList>
            <consortium name="WormBaseParasite"/>
        </authorList>
    </citation>
    <scope>IDENTIFICATION</scope>
</reference>
<dbReference type="Proteomes" id="UP000887540">
    <property type="component" value="Unplaced"/>
</dbReference>
<sequence length="248" mass="28661">MSTEGTIRGTKSCNGKPSKNQEIHIELMPLYRALAFHSDPTKYWDNANDAFQSDPLKFTTNRHIAITTENESGEFWKMPHTAKFEDIWRLNKSEPGLIDYFIDGKYAVNSTRKDKYCLFKVKIEAKYKFMAKMKKDPLTFSLYDKENYRTTAGPCFSYGFNRCHRELWAPFDGDVNVCRNIAETNQDMDDKGSSLVNADCGSCVILYADKNCKGRSVRFTKETQYKDENHANFAKINFDNMASSYMFC</sequence>
<accession>A0A914BVH8</accession>
<proteinExistence type="predicted"/>